<gene>
    <name evidence="2" type="ORF">Adt_40781</name>
</gene>
<evidence type="ECO:0000256" key="1">
    <source>
        <dbReference type="ARBA" id="ARBA00009861"/>
    </source>
</evidence>
<sequence length="432" mass="48632">MDYSKLKKVEPVQVVPSGKTPGGLYLLSNLDQTFPYPIEIVFAYKGNGTNIIKNPTEILKTSLAKILEDFYPFAGCLDATWDGKMMVNCTGDGVPFVEAFSDEDMEVLGDLTIIDPLKLRKLIHFNDTAQNILEVPPLTVQVTRFKCGGIILGVAFNHVLVDDKAFADFTNCWCEVARGSPLSVPPYLDRSMFSARQPPNTQISHHEYTKTRYPLPTLIDKNQEIRTNQTFCFTPNIVSQMKKHVMESYSNQFSSAPTSFELVCALVWICWTKAAKISPDSTTKLLIAVDGLPKLQQQPPEGYFGNGIVWSCAQCNARDLTRKTLSFAVRIVQNAIKEVTEEYIRSAIDYHEVTRKGLDLENSLWITEWNRLPFYEVNFGWGEPMQVAQSSLVDNLVITRLQGKDSENIVVSLSLPAFQMEVFRGLIQPEGY</sequence>
<dbReference type="PANTHER" id="PTHR31642:SF221">
    <property type="entry name" value="O-ACYLTRANSFERASE WSD1 C-TERMINAL DOMAIN-CONTAINING PROTEIN"/>
    <property type="match status" value="1"/>
</dbReference>
<name>A0ABD1PM02_9LAMI</name>
<dbReference type="EMBL" id="JBFOLK010000013">
    <property type="protein sequence ID" value="KAL2464930.1"/>
    <property type="molecule type" value="Genomic_DNA"/>
</dbReference>
<dbReference type="InterPro" id="IPR050317">
    <property type="entry name" value="Plant_Fungal_Acyltransferase"/>
</dbReference>
<comment type="caution">
    <text evidence="2">The sequence shown here is derived from an EMBL/GenBank/DDBJ whole genome shotgun (WGS) entry which is preliminary data.</text>
</comment>
<comment type="similarity">
    <text evidence="1">Belongs to the plant acyltransferase family.</text>
</comment>
<keyword evidence="3" id="KW-1185">Reference proteome</keyword>
<proteinExistence type="inferred from homology"/>
<dbReference type="PANTHER" id="PTHR31642">
    <property type="entry name" value="TRICHOTHECENE 3-O-ACETYLTRANSFERASE"/>
    <property type="match status" value="1"/>
</dbReference>
<evidence type="ECO:0000313" key="2">
    <source>
        <dbReference type="EMBL" id="KAL2464930.1"/>
    </source>
</evidence>
<protein>
    <submittedName>
        <fullName evidence="2">Omega-hydroxypalmitate O-feruloyl transferase</fullName>
    </submittedName>
</protein>
<dbReference type="InterPro" id="IPR023213">
    <property type="entry name" value="CAT-like_dom_sf"/>
</dbReference>
<dbReference type="Proteomes" id="UP001604336">
    <property type="component" value="Unassembled WGS sequence"/>
</dbReference>
<dbReference type="AlphaFoldDB" id="A0ABD1PM02"/>
<dbReference type="Gene3D" id="3.30.559.10">
    <property type="entry name" value="Chloramphenicol acetyltransferase-like domain"/>
    <property type="match status" value="2"/>
</dbReference>
<organism evidence="2 3">
    <name type="scientific">Abeliophyllum distichum</name>
    <dbReference type="NCBI Taxonomy" id="126358"/>
    <lineage>
        <taxon>Eukaryota</taxon>
        <taxon>Viridiplantae</taxon>
        <taxon>Streptophyta</taxon>
        <taxon>Embryophyta</taxon>
        <taxon>Tracheophyta</taxon>
        <taxon>Spermatophyta</taxon>
        <taxon>Magnoliopsida</taxon>
        <taxon>eudicotyledons</taxon>
        <taxon>Gunneridae</taxon>
        <taxon>Pentapetalae</taxon>
        <taxon>asterids</taxon>
        <taxon>lamiids</taxon>
        <taxon>Lamiales</taxon>
        <taxon>Oleaceae</taxon>
        <taxon>Forsythieae</taxon>
        <taxon>Abeliophyllum</taxon>
    </lineage>
</organism>
<dbReference type="Pfam" id="PF02458">
    <property type="entry name" value="Transferase"/>
    <property type="match status" value="1"/>
</dbReference>
<evidence type="ECO:0000313" key="3">
    <source>
        <dbReference type="Proteomes" id="UP001604336"/>
    </source>
</evidence>
<dbReference type="GO" id="GO:0016740">
    <property type="term" value="F:transferase activity"/>
    <property type="evidence" value="ECO:0007669"/>
    <property type="project" value="UniProtKB-KW"/>
</dbReference>
<keyword evidence="2" id="KW-0808">Transferase</keyword>
<reference evidence="3" key="1">
    <citation type="submission" date="2024-07" db="EMBL/GenBank/DDBJ databases">
        <title>Two chromosome-level genome assemblies of Korean endemic species Abeliophyllum distichum and Forsythia ovata (Oleaceae).</title>
        <authorList>
            <person name="Jang H."/>
        </authorList>
    </citation>
    <scope>NUCLEOTIDE SEQUENCE [LARGE SCALE GENOMIC DNA]</scope>
</reference>
<accession>A0ABD1PM02</accession>